<reference evidence="1 2" key="1">
    <citation type="journal article" date="2019" name="Nat. Ecol. Evol.">
        <title>Megaphylogeny resolves global patterns of mushroom evolution.</title>
        <authorList>
            <person name="Varga T."/>
            <person name="Krizsan K."/>
            <person name="Foldi C."/>
            <person name="Dima B."/>
            <person name="Sanchez-Garcia M."/>
            <person name="Sanchez-Ramirez S."/>
            <person name="Szollosi G.J."/>
            <person name="Szarkandi J.G."/>
            <person name="Papp V."/>
            <person name="Albert L."/>
            <person name="Andreopoulos W."/>
            <person name="Angelini C."/>
            <person name="Antonin V."/>
            <person name="Barry K.W."/>
            <person name="Bougher N.L."/>
            <person name="Buchanan P."/>
            <person name="Buyck B."/>
            <person name="Bense V."/>
            <person name="Catcheside P."/>
            <person name="Chovatia M."/>
            <person name="Cooper J."/>
            <person name="Damon W."/>
            <person name="Desjardin D."/>
            <person name="Finy P."/>
            <person name="Geml J."/>
            <person name="Haridas S."/>
            <person name="Hughes K."/>
            <person name="Justo A."/>
            <person name="Karasinski D."/>
            <person name="Kautmanova I."/>
            <person name="Kiss B."/>
            <person name="Kocsube S."/>
            <person name="Kotiranta H."/>
            <person name="LaButti K.M."/>
            <person name="Lechner B.E."/>
            <person name="Liimatainen K."/>
            <person name="Lipzen A."/>
            <person name="Lukacs Z."/>
            <person name="Mihaltcheva S."/>
            <person name="Morgado L.N."/>
            <person name="Niskanen T."/>
            <person name="Noordeloos M.E."/>
            <person name="Ohm R.A."/>
            <person name="Ortiz-Santana B."/>
            <person name="Ovrebo C."/>
            <person name="Racz N."/>
            <person name="Riley R."/>
            <person name="Savchenko A."/>
            <person name="Shiryaev A."/>
            <person name="Soop K."/>
            <person name="Spirin V."/>
            <person name="Szebenyi C."/>
            <person name="Tomsovsky M."/>
            <person name="Tulloss R.E."/>
            <person name="Uehling J."/>
            <person name="Grigoriev I.V."/>
            <person name="Vagvolgyi C."/>
            <person name="Papp T."/>
            <person name="Martin F.M."/>
            <person name="Miettinen O."/>
            <person name="Hibbett D.S."/>
            <person name="Nagy L.G."/>
        </authorList>
    </citation>
    <scope>NUCLEOTIDE SEQUENCE [LARGE SCALE GENOMIC DNA]</scope>
    <source>
        <strain evidence="1 2">CBS 962.96</strain>
    </source>
</reference>
<keyword evidence="2" id="KW-1185">Reference proteome</keyword>
<protein>
    <submittedName>
        <fullName evidence="1">Uncharacterized protein</fullName>
    </submittedName>
</protein>
<dbReference type="OrthoDB" id="10458487at2759"/>
<sequence>MADCQTTTTTDLTIEEESAVEKMRNLLPPTSTKSGLRCGYEGATDFLPLTFLLPYFYEGVYPTIKPPLFHYGWHFEEEDLMAAADKHGLLAKIVLASTAIEDSSHAEGLPDIDVDNTLRNIRLHLKDRDIDLPYLGYACVRSCSGIMVSITTNYKEWLPTEDDVRAIQDILGRKEQPVWDMDYYTNGWKTCPPRDTRRFERFFKSCGFDRFFKSV</sequence>
<evidence type="ECO:0000313" key="2">
    <source>
        <dbReference type="Proteomes" id="UP000297245"/>
    </source>
</evidence>
<name>A0A4V4HIM3_DENBC</name>
<evidence type="ECO:0000313" key="1">
    <source>
        <dbReference type="EMBL" id="THV07156.1"/>
    </source>
</evidence>
<dbReference type="AlphaFoldDB" id="A0A4V4HIM3"/>
<dbReference type="Proteomes" id="UP000297245">
    <property type="component" value="Unassembled WGS sequence"/>
</dbReference>
<proteinExistence type="predicted"/>
<gene>
    <name evidence="1" type="ORF">K435DRAFT_960095</name>
</gene>
<dbReference type="EMBL" id="ML179039">
    <property type="protein sequence ID" value="THV07156.1"/>
    <property type="molecule type" value="Genomic_DNA"/>
</dbReference>
<accession>A0A4V4HIM3</accession>
<organism evidence="1 2">
    <name type="scientific">Dendrothele bispora (strain CBS 962.96)</name>
    <dbReference type="NCBI Taxonomy" id="1314807"/>
    <lineage>
        <taxon>Eukaryota</taxon>
        <taxon>Fungi</taxon>
        <taxon>Dikarya</taxon>
        <taxon>Basidiomycota</taxon>
        <taxon>Agaricomycotina</taxon>
        <taxon>Agaricomycetes</taxon>
        <taxon>Agaricomycetidae</taxon>
        <taxon>Agaricales</taxon>
        <taxon>Agaricales incertae sedis</taxon>
        <taxon>Dendrothele</taxon>
    </lineage>
</organism>